<dbReference type="EMBL" id="CP080590">
    <property type="protein sequence ID" value="QYO75614.1"/>
    <property type="molecule type" value="Genomic_DNA"/>
</dbReference>
<reference evidence="3 4" key="1">
    <citation type="submission" date="2021-08" db="EMBL/GenBank/DDBJ databases">
        <title>Devosia salina sp. nov., isolated from the South China Sea sediment.</title>
        <authorList>
            <person name="Zhou Z."/>
        </authorList>
    </citation>
    <scope>NUCLEOTIDE SEQUENCE [LARGE SCALE GENOMIC DNA]</scope>
    <source>
        <strain evidence="3 4">SCS-3</strain>
    </source>
</reference>
<dbReference type="RefSeq" id="WP_220304112.1">
    <property type="nucleotide sequence ID" value="NZ_CP080590.1"/>
</dbReference>
<dbReference type="Proteomes" id="UP000825799">
    <property type="component" value="Chromosome"/>
</dbReference>
<feature type="domain" description="Calcineurin-like phosphoesterase" evidence="2">
    <location>
        <begin position="8"/>
        <end position="136"/>
    </location>
</feature>
<dbReference type="Pfam" id="PF12850">
    <property type="entry name" value="Metallophos_2"/>
    <property type="match status" value="1"/>
</dbReference>
<gene>
    <name evidence="3" type="ORF">K1X15_13340</name>
</gene>
<evidence type="ECO:0000313" key="3">
    <source>
        <dbReference type="EMBL" id="QYO75614.1"/>
    </source>
</evidence>
<proteinExistence type="inferred from homology"/>
<sequence length="198" mass="22241">MAKVHFTADTHFGHASIIRMAGRPFTSVEEHDQALIDNWNAVVAPADTVFVVGDFAHKADNDRARKIFERLRGTKHLVIGNHDSEFVRTGLPWASVMDRVKITVDGQKIVLDHYPMRSWEGVRSGAIQLYGHVHNRIDVWPNSCDVGVDCWGYRPVTLLDIRARLDAAPHHLMEEYVLDDGEVPAEGEDVEVVNGVKL</sequence>
<accession>A0ABX8W9G6</accession>
<organism evidence="3 4">
    <name type="scientific">Devosia salina</name>
    <dbReference type="NCBI Taxonomy" id="2860336"/>
    <lineage>
        <taxon>Bacteria</taxon>
        <taxon>Pseudomonadati</taxon>
        <taxon>Pseudomonadota</taxon>
        <taxon>Alphaproteobacteria</taxon>
        <taxon>Hyphomicrobiales</taxon>
        <taxon>Devosiaceae</taxon>
        <taxon>Devosia</taxon>
    </lineage>
</organism>
<name>A0ABX8W9G6_9HYPH</name>
<evidence type="ECO:0000256" key="1">
    <source>
        <dbReference type="ARBA" id="ARBA00008950"/>
    </source>
</evidence>
<comment type="similarity">
    <text evidence="1">Belongs to the metallophosphoesterase superfamily. YfcE family.</text>
</comment>
<dbReference type="InterPro" id="IPR024654">
    <property type="entry name" value="Calcineurin-like_PHP_lpxH"/>
</dbReference>
<evidence type="ECO:0000259" key="2">
    <source>
        <dbReference type="Pfam" id="PF12850"/>
    </source>
</evidence>
<dbReference type="Gene3D" id="3.60.21.10">
    <property type="match status" value="1"/>
</dbReference>
<dbReference type="InterPro" id="IPR029052">
    <property type="entry name" value="Metallo-depent_PP-like"/>
</dbReference>
<keyword evidence="4" id="KW-1185">Reference proteome</keyword>
<dbReference type="SUPFAM" id="SSF56300">
    <property type="entry name" value="Metallo-dependent phosphatases"/>
    <property type="match status" value="1"/>
</dbReference>
<protein>
    <submittedName>
        <fullName evidence="3">Metallophosphoesterase family protein</fullName>
    </submittedName>
</protein>
<evidence type="ECO:0000313" key="4">
    <source>
        <dbReference type="Proteomes" id="UP000825799"/>
    </source>
</evidence>